<sequence length="80" mass="8663">MAGTSGSENILEVDGWVNSYLFDVFCYKKPEGYAVDNTADAVDKIAISTGKPFIITVIITVGERQNQAPLINAEQNPSIL</sequence>
<evidence type="ECO:0000313" key="2">
    <source>
        <dbReference type="Proteomes" id="UP001314170"/>
    </source>
</evidence>
<gene>
    <name evidence="1" type="ORF">DCAF_LOCUS10396</name>
</gene>
<name>A0AAV1RFM1_9ROSI</name>
<reference evidence="1 2" key="1">
    <citation type="submission" date="2024-01" db="EMBL/GenBank/DDBJ databases">
        <authorList>
            <person name="Waweru B."/>
        </authorList>
    </citation>
    <scope>NUCLEOTIDE SEQUENCE [LARGE SCALE GENOMIC DNA]</scope>
</reference>
<dbReference type="AlphaFoldDB" id="A0AAV1RFM1"/>
<accession>A0AAV1RFM1</accession>
<keyword evidence="2" id="KW-1185">Reference proteome</keyword>
<dbReference type="Proteomes" id="UP001314170">
    <property type="component" value="Unassembled WGS sequence"/>
</dbReference>
<proteinExistence type="predicted"/>
<dbReference type="EMBL" id="CAWUPB010000994">
    <property type="protein sequence ID" value="CAK7335404.1"/>
    <property type="molecule type" value="Genomic_DNA"/>
</dbReference>
<organism evidence="1 2">
    <name type="scientific">Dovyalis caffra</name>
    <dbReference type="NCBI Taxonomy" id="77055"/>
    <lineage>
        <taxon>Eukaryota</taxon>
        <taxon>Viridiplantae</taxon>
        <taxon>Streptophyta</taxon>
        <taxon>Embryophyta</taxon>
        <taxon>Tracheophyta</taxon>
        <taxon>Spermatophyta</taxon>
        <taxon>Magnoliopsida</taxon>
        <taxon>eudicotyledons</taxon>
        <taxon>Gunneridae</taxon>
        <taxon>Pentapetalae</taxon>
        <taxon>rosids</taxon>
        <taxon>fabids</taxon>
        <taxon>Malpighiales</taxon>
        <taxon>Salicaceae</taxon>
        <taxon>Flacourtieae</taxon>
        <taxon>Dovyalis</taxon>
    </lineage>
</organism>
<protein>
    <submittedName>
        <fullName evidence="1">Uncharacterized protein</fullName>
    </submittedName>
</protein>
<comment type="caution">
    <text evidence="1">The sequence shown here is derived from an EMBL/GenBank/DDBJ whole genome shotgun (WGS) entry which is preliminary data.</text>
</comment>
<evidence type="ECO:0000313" key="1">
    <source>
        <dbReference type="EMBL" id="CAK7335404.1"/>
    </source>
</evidence>